<protein>
    <recommendedName>
        <fullName evidence="6">Major facilitator superfamily (MFS) profile domain-containing protein</fullName>
    </recommendedName>
</protein>
<dbReference type="SUPFAM" id="SSF103473">
    <property type="entry name" value="MFS general substrate transporter"/>
    <property type="match status" value="1"/>
</dbReference>
<organism evidence="7 8">
    <name type="scientific">Phrynosoma platyrhinos</name>
    <name type="common">Desert horned lizard</name>
    <dbReference type="NCBI Taxonomy" id="52577"/>
    <lineage>
        <taxon>Eukaryota</taxon>
        <taxon>Metazoa</taxon>
        <taxon>Chordata</taxon>
        <taxon>Craniata</taxon>
        <taxon>Vertebrata</taxon>
        <taxon>Euteleostomi</taxon>
        <taxon>Lepidosauria</taxon>
        <taxon>Squamata</taxon>
        <taxon>Bifurcata</taxon>
        <taxon>Unidentata</taxon>
        <taxon>Episquamata</taxon>
        <taxon>Toxicofera</taxon>
        <taxon>Iguania</taxon>
        <taxon>Phrynosomatidae</taxon>
        <taxon>Phrynosomatinae</taxon>
        <taxon>Phrynosoma</taxon>
    </lineage>
</organism>
<evidence type="ECO:0000256" key="3">
    <source>
        <dbReference type="ARBA" id="ARBA00022989"/>
    </source>
</evidence>
<name>A0ABQ7SZR9_PHRPL</name>
<feature type="transmembrane region" description="Helical" evidence="5">
    <location>
        <begin position="89"/>
        <end position="111"/>
    </location>
</feature>
<proteinExistence type="predicted"/>
<comment type="caution">
    <text evidence="7">The sequence shown here is derived from an EMBL/GenBank/DDBJ whole genome shotgun (WGS) entry which is preliminary data.</text>
</comment>
<sequence>MNQATATFFFIGVMLGAVIFGYLSDRFGRKSMLLVAYVFTLIFGMLSAVSVTYSMLAVTRALTGMAICGLSLIVLPLGLEWVDLHHRTISGVITSIFWSFGNMLLALIAYLVRDWRWLLFAVTLPCVVGIVSVWWLPESARWLLTKGKLKQAHRHLQRCAKMNGRKDFPAKINFEILSKTAATVAQKTNGNYSYTSLFQTRMLRRISFCMGAVW</sequence>
<accession>A0ABQ7SZR9</accession>
<keyword evidence="8" id="KW-1185">Reference proteome</keyword>
<dbReference type="PROSITE" id="PS50850">
    <property type="entry name" value="MFS"/>
    <property type="match status" value="1"/>
</dbReference>
<evidence type="ECO:0000256" key="4">
    <source>
        <dbReference type="ARBA" id="ARBA00023136"/>
    </source>
</evidence>
<feature type="transmembrane region" description="Helical" evidence="5">
    <location>
        <begin position="6"/>
        <end position="23"/>
    </location>
</feature>
<evidence type="ECO:0000256" key="2">
    <source>
        <dbReference type="ARBA" id="ARBA00022692"/>
    </source>
</evidence>
<dbReference type="InterPro" id="IPR036259">
    <property type="entry name" value="MFS_trans_sf"/>
</dbReference>
<comment type="subcellular location">
    <subcellularLocation>
        <location evidence="1">Membrane</location>
        <topology evidence="1">Multi-pass membrane protein</topology>
    </subcellularLocation>
</comment>
<feature type="transmembrane region" description="Helical" evidence="5">
    <location>
        <begin position="117"/>
        <end position="136"/>
    </location>
</feature>
<feature type="transmembrane region" description="Helical" evidence="5">
    <location>
        <begin position="35"/>
        <end position="56"/>
    </location>
</feature>
<dbReference type="InterPro" id="IPR020846">
    <property type="entry name" value="MFS_dom"/>
</dbReference>
<dbReference type="Gene3D" id="1.20.1250.20">
    <property type="entry name" value="MFS general substrate transporter like domains"/>
    <property type="match status" value="1"/>
</dbReference>
<feature type="domain" description="Major facilitator superfamily (MFS) profile" evidence="6">
    <location>
        <begin position="1"/>
        <end position="214"/>
    </location>
</feature>
<evidence type="ECO:0000256" key="5">
    <source>
        <dbReference type="SAM" id="Phobius"/>
    </source>
</evidence>
<dbReference type="EMBL" id="JAIPUX010003289">
    <property type="protein sequence ID" value="KAH0622775.1"/>
    <property type="molecule type" value="Genomic_DNA"/>
</dbReference>
<dbReference type="Pfam" id="PF00083">
    <property type="entry name" value="Sugar_tr"/>
    <property type="match status" value="1"/>
</dbReference>
<keyword evidence="2 5" id="KW-0812">Transmembrane</keyword>
<evidence type="ECO:0000256" key="1">
    <source>
        <dbReference type="ARBA" id="ARBA00004141"/>
    </source>
</evidence>
<evidence type="ECO:0000259" key="6">
    <source>
        <dbReference type="PROSITE" id="PS50850"/>
    </source>
</evidence>
<keyword evidence="3 5" id="KW-1133">Transmembrane helix</keyword>
<dbReference type="InterPro" id="IPR005828">
    <property type="entry name" value="MFS_sugar_transport-like"/>
</dbReference>
<feature type="transmembrane region" description="Helical" evidence="5">
    <location>
        <begin position="62"/>
        <end position="82"/>
    </location>
</feature>
<dbReference type="PANTHER" id="PTHR24064">
    <property type="entry name" value="SOLUTE CARRIER FAMILY 22 MEMBER"/>
    <property type="match status" value="1"/>
</dbReference>
<reference evidence="7 8" key="1">
    <citation type="journal article" date="2022" name="Gigascience">
        <title>A chromosome-level genome assembly and annotation of the desert horned lizard, Phrynosoma platyrhinos, provides insight into chromosomal rearrangements among reptiles.</title>
        <authorList>
            <person name="Koochekian N."/>
            <person name="Ascanio A."/>
            <person name="Farleigh K."/>
            <person name="Card D.C."/>
            <person name="Schield D.R."/>
            <person name="Castoe T.A."/>
            <person name="Jezkova T."/>
        </authorList>
    </citation>
    <scope>NUCLEOTIDE SEQUENCE [LARGE SCALE GENOMIC DNA]</scope>
    <source>
        <strain evidence="7">NK-2021</strain>
    </source>
</reference>
<gene>
    <name evidence="7" type="ORF">JD844_025431</name>
</gene>
<evidence type="ECO:0000313" key="7">
    <source>
        <dbReference type="EMBL" id="KAH0622775.1"/>
    </source>
</evidence>
<keyword evidence="4 5" id="KW-0472">Membrane</keyword>
<dbReference type="Proteomes" id="UP000826234">
    <property type="component" value="Unassembled WGS sequence"/>
</dbReference>
<evidence type="ECO:0000313" key="8">
    <source>
        <dbReference type="Proteomes" id="UP000826234"/>
    </source>
</evidence>